<protein>
    <recommendedName>
        <fullName evidence="10">Translation initiation factor IF-2, mitochondrial</fullName>
    </recommendedName>
</protein>
<dbReference type="FunFam" id="3.40.50.10050:FF:000001">
    <property type="entry name" value="Translation initiation factor IF-2"/>
    <property type="match status" value="1"/>
</dbReference>
<dbReference type="AlphaFoldDB" id="A0A1E3QYF7"/>
<dbReference type="SUPFAM" id="SSF52540">
    <property type="entry name" value="P-loop containing nucleoside triphosphate hydrolases"/>
    <property type="match status" value="1"/>
</dbReference>
<dbReference type="InterPro" id="IPR053905">
    <property type="entry name" value="EF-G-like_DII"/>
</dbReference>
<keyword evidence="6" id="KW-0809">Transit peptide</keyword>
<dbReference type="Gene3D" id="2.40.30.10">
    <property type="entry name" value="Translation factors"/>
    <property type="match status" value="2"/>
</dbReference>
<evidence type="ECO:0000256" key="4">
    <source>
        <dbReference type="ARBA" id="ARBA00022741"/>
    </source>
</evidence>
<evidence type="ECO:0000256" key="9">
    <source>
        <dbReference type="ARBA" id="ARBA00025162"/>
    </source>
</evidence>
<dbReference type="GO" id="GO:0005525">
    <property type="term" value="F:GTP binding"/>
    <property type="evidence" value="ECO:0007669"/>
    <property type="project" value="UniProtKB-KW"/>
</dbReference>
<keyword evidence="4" id="KW-0547">Nucleotide-binding</keyword>
<evidence type="ECO:0000256" key="2">
    <source>
        <dbReference type="ARBA" id="ARBA00007733"/>
    </source>
</evidence>
<comment type="subcellular location">
    <subcellularLocation>
        <location evidence="1">Mitochondrion</location>
    </subcellularLocation>
</comment>
<dbReference type="HAMAP" id="MF_00100_B">
    <property type="entry name" value="IF_2_B"/>
    <property type="match status" value="1"/>
</dbReference>
<evidence type="ECO:0000256" key="1">
    <source>
        <dbReference type="ARBA" id="ARBA00004173"/>
    </source>
</evidence>
<dbReference type="Gene3D" id="3.40.50.10050">
    <property type="entry name" value="Translation initiation factor IF- 2, domain 3"/>
    <property type="match status" value="1"/>
</dbReference>
<name>A0A1E3QYF7_9ASCO</name>
<keyword evidence="5" id="KW-0648">Protein biosynthesis</keyword>
<dbReference type="SUPFAM" id="SSF52156">
    <property type="entry name" value="Initiation factor IF2/eIF5b, domain 3"/>
    <property type="match status" value="1"/>
</dbReference>
<dbReference type="InterPro" id="IPR009000">
    <property type="entry name" value="Transl_B-barrel_sf"/>
</dbReference>
<dbReference type="InterPro" id="IPR015760">
    <property type="entry name" value="TIF_IF2"/>
</dbReference>
<evidence type="ECO:0000256" key="10">
    <source>
        <dbReference type="ARBA" id="ARBA00044200"/>
    </source>
</evidence>
<dbReference type="InterPro" id="IPR006847">
    <property type="entry name" value="IF2_N"/>
</dbReference>
<comment type="function">
    <text evidence="9">One of the essential components for the initiation of protein synthesis. Protects formylmethionyl-tRNA from spontaneous hydrolysis and promotes its binding to the 30S ribosomal subunits. Also involved in the hydrolysis of GTP during the formation of the 70S ribosomal complex.</text>
</comment>
<dbReference type="CDD" id="cd01887">
    <property type="entry name" value="IF2_eIF5B"/>
    <property type="match status" value="1"/>
</dbReference>
<dbReference type="NCBIfam" id="TIGR00231">
    <property type="entry name" value="small_GTP"/>
    <property type="match status" value="1"/>
</dbReference>
<accession>A0A1E3QYF7</accession>
<feature type="domain" description="Tr-type G" evidence="11">
    <location>
        <begin position="96"/>
        <end position="265"/>
    </location>
</feature>
<evidence type="ECO:0000256" key="6">
    <source>
        <dbReference type="ARBA" id="ARBA00022946"/>
    </source>
</evidence>
<dbReference type="FunFam" id="2.40.30.10:FF:000126">
    <property type="entry name" value="Mitochondrial translation initiation factor"/>
    <property type="match status" value="1"/>
</dbReference>
<dbReference type="InterPro" id="IPR005225">
    <property type="entry name" value="Small_GTP-bd"/>
</dbReference>
<keyword evidence="7" id="KW-0496">Mitochondrion</keyword>
<evidence type="ECO:0000256" key="3">
    <source>
        <dbReference type="ARBA" id="ARBA00022540"/>
    </source>
</evidence>
<dbReference type="InterPro" id="IPR044145">
    <property type="entry name" value="IF2_II"/>
</dbReference>
<sequence>MFSRLQSSQKVSRKRAKISIPRFCTVSNLATIINAKVPALLRNLESLGFEGLTHDYILDQENATLIADDYGFEVVLNDETGIDIFPEPINELLLQTRAPIVTIMGHVDHGKTTILDYLRNSSIVDQEHGGITQHIGAFSVTTPVSKKSITFLDTPGHAAFLKMRERGANVTDIVVLVVAGDDSVKPQTIEAIKHAKKAGVQMIVAINKCDKPGANPDKVVADLSRHEVDVEDYGGDVQVIRVSGKTGLNMDKLEEAIVTLSEIMDVKAEVEKVPAEGWVIESHLKKGLGSVATVLVTRGTVKPGSILVAGQTYCRVKSMKDEHGKVVRAACPSKPVEVWGWRDLPEAGDSVIQAKDEKLAKKVVDNRANRAKTIDEAKDVDAINKMRKKQRDEVDRLKKVEELKKYGLEGTAMNAAAAEDTCKQISFIIKADVSGSAEAVKESIAHLGNDEVKVRVLYDAVGPATETDLERAKTSGSSILAFNIDTPKDIERKAFTAGVDIKSHNIIYHLIEEVTEILTSNLAPEVQTRFLGEAEIKAIFEVTGKKKQKTFIAGCKIANGSIKRNQAVKIFRGEKEVYSGLLSSLKQGKNEETEIKKGSECGMAFEAFEGFKEGDVVKPFELVEVKRFL</sequence>
<dbReference type="EMBL" id="KV454427">
    <property type="protein sequence ID" value="ODQ82152.1"/>
    <property type="molecule type" value="Genomic_DNA"/>
</dbReference>
<organism evidence="12 13">
    <name type="scientific">Babjeviella inositovora NRRL Y-12698</name>
    <dbReference type="NCBI Taxonomy" id="984486"/>
    <lineage>
        <taxon>Eukaryota</taxon>
        <taxon>Fungi</taxon>
        <taxon>Dikarya</taxon>
        <taxon>Ascomycota</taxon>
        <taxon>Saccharomycotina</taxon>
        <taxon>Pichiomycetes</taxon>
        <taxon>Serinales incertae sedis</taxon>
        <taxon>Babjeviella</taxon>
    </lineage>
</organism>
<dbReference type="InterPro" id="IPR000795">
    <property type="entry name" value="T_Tr_GTP-bd_dom"/>
</dbReference>
<dbReference type="InterPro" id="IPR027417">
    <property type="entry name" value="P-loop_NTPase"/>
</dbReference>
<dbReference type="PANTHER" id="PTHR43381">
    <property type="entry name" value="TRANSLATION INITIATION FACTOR IF-2-RELATED"/>
    <property type="match status" value="1"/>
</dbReference>
<dbReference type="InterPro" id="IPR023115">
    <property type="entry name" value="TIF_IF2_dom3"/>
</dbReference>
<dbReference type="InterPro" id="IPR036925">
    <property type="entry name" value="TIF_IF2_dom3_sf"/>
</dbReference>
<dbReference type="OrthoDB" id="361630at2759"/>
<dbReference type="Pfam" id="PF00009">
    <property type="entry name" value="GTP_EFTU"/>
    <property type="match status" value="1"/>
</dbReference>
<dbReference type="Pfam" id="PF11987">
    <property type="entry name" value="IF-2"/>
    <property type="match status" value="1"/>
</dbReference>
<dbReference type="STRING" id="984486.A0A1E3QYF7"/>
<evidence type="ECO:0000313" key="12">
    <source>
        <dbReference type="EMBL" id="ODQ82152.1"/>
    </source>
</evidence>
<dbReference type="GO" id="GO:0000049">
    <property type="term" value="F:tRNA binding"/>
    <property type="evidence" value="ECO:0007669"/>
    <property type="project" value="EnsemblFungi"/>
</dbReference>
<evidence type="ECO:0000313" key="13">
    <source>
        <dbReference type="Proteomes" id="UP000094336"/>
    </source>
</evidence>
<dbReference type="CDD" id="cd03702">
    <property type="entry name" value="IF2_mtIF2_II"/>
    <property type="match status" value="1"/>
</dbReference>
<dbReference type="Proteomes" id="UP000094336">
    <property type="component" value="Unassembled WGS sequence"/>
</dbReference>
<dbReference type="PANTHER" id="PTHR43381:SF20">
    <property type="entry name" value="TRANSLATION INITIATION FACTOR IF-2, MITOCHONDRIAL"/>
    <property type="match status" value="1"/>
</dbReference>
<dbReference type="GO" id="GO:0003743">
    <property type="term" value="F:translation initiation factor activity"/>
    <property type="evidence" value="ECO:0007669"/>
    <property type="project" value="UniProtKB-KW"/>
</dbReference>
<keyword evidence="3" id="KW-0396">Initiation factor</keyword>
<dbReference type="RefSeq" id="XP_018987480.1">
    <property type="nucleotide sequence ID" value="XM_019130757.1"/>
</dbReference>
<dbReference type="FunFam" id="2.40.30.10:FF:000008">
    <property type="entry name" value="Translation initiation factor IF-2"/>
    <property type="match status" value="1"/>
</dbReference>
<dbReference type="SUPFAM" id="SSF50447">
    <property type="entry name" value="Translation proteins"/>
    <property type="match status" value="2"/>
</dbReference>
<evidence type="ECO:0000256" key="7">
    <source>
        <dbReference type="ARBA" id="ARBA00023128"/>
    </source>
</evidence>
<evidence type="ECO:0000256" key="8">
    <source>
        <dbReference type="ARBA" id="ARBA00023134"/>
    </source>
</evidence>
<dbReference type="Gene3D" id="3.40.50.300">
    <property type="entry name" value="P-loop containing nucleotide triphosphate hydrolases"/>
    <property type="match status" value="1"/>
</dbReference>
<dbReference type="InterPro" id="IPR000178">
    <property type="entry name" value="TF_IF2_bacterial-like"/>
</dbReference>
<dbReference type="Pfam" id="PF04760">
    <property type="entry name" value="IF2_N"/>
    <property type="match status" value="1"/>
</dbReference>
<evidence type="ECO:0000256" key="5">
    <source>
        <dbReference type="ARBA" id="ARBA00022917"/>
    </source>
</evidence>
<dbReference type="GO" id="GO:0003924">
    <property type="term" value="F:GTPase activity"/>
    <property type="evidence" value="ECO:0007669"/>
    <property type="project" value="EnsemblFungi"/>
</dbReference>
<dbReference type="CDD" id="cd03692">
    <property type="entry name" value="mtIF2_IVc"/>
    <property type="match status" value="1"/>
</dbReference>
<dbReference type="PROSITE" id="PS51722">
    <property type="entry name" value="G_TR_2"/>
    <property type="match status" value="1"/>
</dbReference>
<dbReference type="FunFam" id="3.40.50.300:FF:000019">
    <property type="entry name" value="Translation initiation factor IF-2"/>
    <property type="match status" value="1"/>
</dbReference>
<gene>
    <name evidence="12" type="ORF">BABINDRAFT_170666</name>
</gene>
<dbReference type="GO" id="GO:0032543">
    <property type="term" value="P:mitochondrial translation"/>
    <property type="evidence" value="ECO:0007669"/>
    <property type="project" value="EnsemblFungi"/>
</dbReference>
<comment type="similarity">
    <text evidence="2">Belongs to the TRAFAC class translation factor GTPase superfamily. Classic translation factor GTPase family. IF-2 subfamily.</text>
</comment>
<dbReference type="Pfam" id="PF22042">
    <property type="entry name" value="EF-G_D2"/>
    <property type="match status" value="1"/>
</dbReference>
<evidence type="ECO:0000259" key="11">
    <source>
        <dbReference type="PROSITE" id="PS51722"/>
    </source>
</evidence>
<keyword evidence="13" id="KW-1185">Reference proteome</keyword>
<proteinExistence type="inferred from homology"/>
<keyword evidence="8" id="KW-0342">GTP-binding</keyword>
<dbReference type="GO" id="GO:0005739">
    <property type="term" value="C:mitochondrion"/>
    <property type="evidence" value="ECO:0007669"/>
    <property type="project" value="UniProtKB-SubCell"/>
</dbReference>
<reference evidence="13" key="1">
    <citation type="submission" date="2016-05" db="EMBL/GenBank/DDBJ databases">
        <title>Comparative genomics of biotechnologically important yeasts.</title>
        <authorList>
            <consortium name="DOE Joint Genome Institute"/>
            <person name="Riley R."/>
            <person name="Haridas S."/>
            <person name="Wolfe K.H."/>
            <person name="Lopes M.R."/>
            <person name="Hittinger C.T."/>
            <person name="Goker M."/>
            <person name="Salamov A."/>
            <person name="Wisecaver J."/>
            <person name="Long T.M."/>
            <person name="Aerts A.L."/>
            <person name="Barry K."/>
            <person name="Choi C."/>
            <person name="Clum A."/>
            <person name="Coughlan A.Y."/>
            <person name="Deshpande S."/>
            <person name="Douglass A.P."/>
            <person name="Hanson S.J."/>
            <person name="Klenk H.-P."/>
            <person name="Labutti K."/>
            <person name="Lapidus A."/>
            <person name="Lindquist E."/>
            <person name="Lipzen A."/>
            <person name="Meier-Kolthoff J.P."/>
            <person name="Ohm R.A."/>
            <person name="Otillar R.P."/>
            <person name="Pangilinan J."/>
            <person name="Peng Y."/>
            <person name="Rokas A."/>
            <person name="Rosa C.A."/>
            <person name="Scheuner C."/>
            <person name="Sibirny A.A."/>
            <person name="Slot J.C."/>
            <person name="Stielow J.B."/>
            <person name="Sun H."/>
            <person name="Kurtzman C.P."/>
            <person name="Blackwell M."/>
            <person name="Grigoriev I.V."/>
            <person name="Jeffries T.W."/>
        </authorList>
    </citation>
    <scope>NUCLEOTIDE SEQUENCE [LARGE SCALE GENOMIC DNA]</scope>
    <source>
        <strain evidence="13">NRRL Y-12698</strain>
    </source>
</reference>
<dbReference type="GeneID" id="30148610"/>